<proteinExistence type="predicted"/>
<gene>
    <name evidence="2" type="ORF">AX774_g7432</name>
</gene>
<protein>
    <submittedName>
        <fullName evidence="2">Uncharacterized protein</fullName>
    </submittedName>
</protein>
<dbReference type="Proteomes" id="UP000188320">
    <property type="component" value="Unassembled WGS sequence"/>
</dbReference>
<dbReference type="AlphaFoldDB" id="A0A1R1PDV6"/>
<comment type="caution">
    <text evidence="2">The sequence shown here is derived from an EMBL/GenBank/DDBJ whole genome shotgun (WGS) entry which is preliminary data.</text>
</comment>
<name>A0A1R1PDV6_ZANCU</name>
<accession>A0A1R1PDV6</accession>
<feature type="region of interest" description="Disordered" evidence="1">
    <location>
        <begin position="1"/>
        <end position="29"/>
    </location>
</feature>
<evidence type="ECO:0000313" key="2">
    <source>
        <dbReference type="EMBL" id="OMH79164.1"/>
    </source>
</evidence>
<reference evidence="3" key="1">
    <citation type="submission" date="2017-01" db="EMBL/GenBank/DDBJ databases">
        <authorList>
            <person name="Wang Y."/>
            <person name="White M."/>
            <person name="Kvist S."/>
            <person name="Moncalvo J.-M."/>
        </authorList>
    </citation>
    <scope>NUCLEOTIDE SEQUENCE [LARGE SCALE GENOMIC DNA]</scope>
    <source>
        <strain evidence="3">COL-18-3</strain>
    </source>
</reference>
<organism evidence="2 3">
    <name type="scientific">Zancudomyces culisetae</name>
    <name type="common">Gut fungus</name>
    <name type="synonym">Smittium culisetae</name>
    <dbReference type="NCBI Taxonomy" id="1213189"/>
    <lineage>
        <taxon>Eukaryota</taxon>
        <taxon>Fungi</taxon>
        <taxon>Fungi incertae sedis</taxon>
        <taxon>Zoopagomycota</taxon>
        <taxon>Kickxellomycotina</taxon>
        <taxon>Harpellomycetes</taxon>
        <taxon>Harpellales</taxon>
        <taxon>Legeriomycetaceae</taxon>
        <taxon>Zancudomyces</taxon>
    </lineage>
</organism>
<evidence type="ECO:0000313" key="3">
    <source>
        <dbReference type="Proteomes" id="UP000188320"/>
    </source>
</evidence>
<feature type="region of interest" description="Disordered" evidence="1">
    <location>
        <begin position="58"/>
        <end position="92"/>
    </location>
</feature>
<sequence length="92" mass="10359">MESKTPLKAVDSKMSPTEHISRPNATQSSAYKLKKRYLELYTENSEDSGVLLSLERHAYENENSKPGKNQKIDSVQRTNNPTSLGTQGINYI</sequence>
<dbReference type="EMBL" id="LSSK01001647">
    <property type="protein sequence ID" value="OMH79164.1"/>
    <property type="molecule type" value="Genomic_DNA"/>
</dbReference>
<keyword evidence="3" id="KW-1185">Reference proteome</keyword>
<feature type="compositionally biased region" description="Polar residues" evidence="1">
    <location>
        <begin position="66"/>
        <end position="92"/>
    </location>
</feature>
<evidence type="ECO:0000256" key="1">
    <source>
        <dbReference type="SAM" id="MobiDB-lite"/>
    </source>
</evidence>